<keyword evidence="4" id="KW-1185">Reference proteome</keyword>
<feature type="domain" description="Alanine racemase N-terminal" evidence="1">
    <location>
        <begin position="34"/>
        <end position="264"/>
    </location>
</feature>
<name>A0A4V2QCF9_9FIRM</name>
<dbReference type="RefSeq" id="WP_031389508.1">
    <property type="nucleotide sequence ID" value="NZ_JPNB01000001.1"/>
</dbReference>
<dbReference type="InterPro" id="IPR029066">
    <property type="entry name" value="PLP-binding_barrel"/>
</dbReference>
<organism evidence="3 4">
    <name type="scientific">Kineothrix alysoides</name>
    <dbReference type="NCBI Taxonomy" id="1469948"/>
    <lineage>
        <taxon>Bacteria</taxon>
        <taxon>Bacillati</taxon>
        <taxon>Bacillota</taxon>
        <taxon>Clostridia</taxon>
        <taxon>Lachnospirales</taxon>
        <taxon>Lachnospiraceae</taxon>
        <taxon>Kineothrix</taxon>
    </lineage>
</organism>
<evidence type="ECO:0000259" key="2">
    <source>
        <dbReference type="Pfam" id="PF21279"/>
    </source>
</evidence>
<dbReference type="InterPro" id="IPR001608">
    <property type="entry name" value="Ala_racemase_N"/>
</dbReference>
<dbReference type="SUPFAM" id="SSF51419">
    <property type="entry name" value="PLP-binding barrel"/>
    <property type="match status" value="1"/>
</dbReference>
<proteinExistence type="predicted"/>
<dbReference type="InterPro" id="IPR048449">
    <property type="entry name" value="YhfX-like_C"/>
</dbReference>
<evidence type="ECO:0000313" key="3">
    <source>
        <dbReference type="EMBL" id="TCL60117.1"/>
    </source>
</evidence>
<protein>
    <submittedName>
        <fullName evidence="3">Putative amino acid racemase</fullName>
    </submittedName>
</protein>
<comment type="caution">
    <text evidence="3">The sequence shown here is derived from an EMBL/GenBank/DDBJ whole genome shotgun (WGS) entry which is preliminary data.</text>
</comment>
<feature type="domain" description="YhfX-like C-terminal" evidence="2">
    <location>
        <begin position="278"/>
        <end position="373"/>
    </location>
</feature>
<dbReference type="Pfam" id="PF01168">
    <property type="entry name" value="Ala_racemase_N"/>
    <property type="match status" value="1"/>
</dbReference>
<dbReference type="AlphaFoldDB" id="A0A4V2QCF9"/>
<dbReference type="Pfam" id="PF21279">
    <property type="entry name" value="YhfX-like_C"/>
    <property type="match status" value="1"/>
</dbReference>
<evidence type="ECO:0000313" key="4">
    <source>
        <dbReference type="Proteomes" id="UP000295718"/>
    </source>
</evidence>
<evidence type="ECO:0000259" key="1">
    <source>
        <dbReference type="Pfam" id="PF01168"/>
    </source>
</evidence>
<sequence>MFLDDLELRNPKLIEYSFKMHQSGKINPNTYILDLDTILNNSKELITEAKKYDIEPYFMSKQLGRNPLVCKKLMGLGFKGAVVVDFQEAKIMIDNNIPIAHIGNLVQIPDGMLKKVISYGVGMITIFSLEKARKIDEIARQLGITQNICLKFYNKKDFLYDGQKSGFLLEDLEYVLAEILKLKNLKIDSLTAFPCYLYEQKSDKVLPTANLKTMQSAQKRIHKLFNFEPRLNVPSCNQANLMYQVSLQGGSSVEPGSSLMGMTPDNVNHTSREIAAMVYVTEVSHNFQEHAFCYGGGSYFRGKIDKALVGTDKDASRKISVIKPAPQNIDYHIELSEQSEVGKTVLMAFRTQVFVTRSEVAVISGLQQDKPKIEGFYTSGGQFISEKSWADL</sequence>
<dbReference type="EMBL" id="SLUO01000003">
    <property type="protein sequence ID" value="TCL60117.1"/>
    <property type="molecule type" value="Genomic_DNA"/>
</dbReference>
<accession>A0A4V2QCF9</accession>
<reference evidence="3 4" key="1">
    <citation type="submission" date="2019-03" db="EMBL/GenBank/DDBJ databases">
        <title>Genomic Encyclopedia of Type Strains, Phase IV (KMG-IV): sequencing the most valuable type-strain genomes for metagenomic binning, comparative biology and taxonomic classification.</title>
        <authorList>
            <person name="Goeker M."/>
        </authorList>
    </citation>
    <scope>NUCLEOTIDE SEQUENCE [LARGE SCALE GENOMIC DNA]</scope>
    <source>
        <strain evidence="3 4">DSM 100556</strain>
    </source>
</reference>
<dbReference type="STRING" id="1469948.GCA_000732725_00751"/>
<dbReference type="OrthoDB" id="3189402at2"/>
<gene>
    <name evidence="3" type="ORF">EDD76_103310</name>
</gene>
<dbReference type="Proteomes" id="UP000295718">
    <property type="component" value="Unassembled WGS sequence"/>
</dbReference>
<dbReference type="Gene3D" id="2.40.37.30">
    <property type="match status" value="2"/>
</dbReference>